<dbReference type="EMBL" id="OX359471">
    <property type="protein sequence ID" value="CAI3971316.1"/>
    <property type="molecule type" value="Genomic_DNA"/>
</dbReference>
<accession>A0A9N6ZHT6</accession>
<organism evidence="1">
    <name type="scientific">Variovorax phage VAC_51</name>
    <dbReference type="NCBI Taxonomy" id="2985242"/>
    <lineage>
        <taxon>Viruses</taxon>
        <taxon>Duplodnaviria</taxon>
        <taxon>Heunggongvirae</taxon>
        <taxon>Uroviricota</taxon>
        <taxon>Caudoviricetes</taxon>
        <taxon>Autographivirales</taxon>
        <taxon>Autoscriptoviridae</taxon>
        <taxon>Trelivelvirus</taxon>
        <taxon>Trelivelvirus VAC51</taxon>
    </lineage>
</organism>
<sequence>MAIANRTTAEVYALSGVMENTLKALLVYRSDSRNPALNSNVDTYLAALKTALDATVADATPNAG</sequence>
<gene>
    <name evidence="1" type="ORF">VAC51_00007</name>
</gene>
<protein>
    <submittedName>
        <fullName evidence="1">Uncharacterized protein</fullName>
    </submittedName>
</protein>
<reference evidence="1" key="1">
    <citation type="submission" date="2022-10" db="EMBL/GenBank/DDBJ databases">
        <authorList>
            <person name="Meaden S."/>
        </authorList>
    </citation>
    <scope>NUCLEOTIDE SEQUENCE</scope>
</reference>
<evidence type="ECO:0000313" key="1">
    <source>
        <dbReference type="EMBL" id="CAI3971316.1"/>
    </source>
</evidence>
<proteinExistence type="predicted"/>
<name>A0A9N6ZHT6_9CAUD</name>